<dbReference type="PROSITE" id="PS50893">
    <property type="entry name" value="ABC_TRANSPORTER_2"/>
    <property type="match status" value="1"/>
</dbReference>
<dbReference type="InterPro" id="IPR017871">
    <property type="entry name" value="ABC_transporter-like_CS"/>
</dbReference>
<evidence type="ECO:0000256" key="3">
    <source>
        <dbReference type="ARBA" id="ARBA00022475"/>
    </source>
</evidence>
<feature type="domain" description="ABC transporter" evidence="7">
    <location>
        <begin position="2"/>
        <end position="246"/>
    </location>
</feature>
<proteinExistence type="predicted"/>
<dbReference type="InterPro" id="IPR050166">
    <property type="entry name" value="ABC_transporter_ATP-bind"/>
</dbReference>
<evidence type="ECO:0000313" key="9">
    <source>
        <dbReference type="Proteomes" id="UP001198200"/>
    </source>
</evidence>
<evidence type="ECO:0000313" key="8">
    <source>
        <dbReference type="EMBL" id="MCC2220076.1"/>
    </source>
</evidence>
<dbReference type="PANTHER" id="PTHR42788">
    <property type="entry name" value="TAURINE IMPORT ATP-BINDING PROTEIN-RELATED"/>
    <property type="match status" value="1"/>
</dbReference>
<dbReference type="SUPFAM" id="SSF52540">
    <property type="entry name" value="P-loop containing nucleoside triphosphate hydrolases"/>
    <property type="match status" value="1"/>
</dbReference>
<evidence type="ECO:0000259" key="7">
    <source>
        <dbReference type="PROSITE" id="PS50893"/>
    </source>
</evidence>
<keyword evidence="4" id="KW-0547">Nucleotide-binding</keyword>
<evidence type="ECO:0000256" key="5">
    <source>
        <dbReference type="ARBA" id="ARBA00022840"/>
    </source>
</evidence>
<evidence type="ECO:0000256" key="6">
    <source>
        <dbReference type="ARBA" id="ARBA00023136"/>
    </source>
</evidence>
<keyword evidence="2" id="KW-0813">Transport</keyword>
<dbReference type="GO" id="GO:0016887">
    <property type="term" value="F:ATP hydrolysis activity"/>
    <property type="evidence" value="ECO:0007669"/>
    <property type="project" value="InterPro"/>
</dbReference>
<evidence type="ECO:0000256" key="2">
    <source>
        <dbReference type="ARBA" id="ARBA00022448"/>
    </source>
</evidence>
<reference evidence="8 9" key="1">
    <citation type="submission" date="2021-10" db="EMBL/GenBank/DDBJ databases">
        <title>Anaerobic single-cell dispensing facilitates the cultivation of human gut bacteria.</title>
        <authorList>
            <person name="Afrizal A."/>
        </authorList>
    </citation>
    <scope>NUCLEOTIDE SEQUENCE [LARGE SCALE GENOMIC DNA]</scope>
    <source>
        <strain evidence="8 9">CLA-AA-H224</strain>
    </source>
</reference>
<dbReference type="AlphaFoldDB" id="A0AAE3JAJ7"/>
<dbReference type="PROSITE" id="PS00211">
    <property type="entry name" value="ABC_TRANSPORTER_1"/>
    <property type="match status" value="1"/>
</dbReference>
<dbReference type="GO" id="GO:0005886">
    <property type="term" value="C:plasma membrane"/>
    <property type="evidence" value="ECO:0007669"/>
    <property type="project" value="UniProtKB-SubCell"/>
</dbReference>
<comment type="caution">
    <text evidence="8">The sequence shown here is derived from an EMBL/GenBank/DDBJ whole genome shotgun (WGS) entry which is preliminary data.</text>
</comment>
<dbReference type="EMBL" id="JAJEQN010000001">
    <property type="protein sequence ID" value="MCC2220076.1"/>
    <property type="molecule type" value="Genomic_DNA"/>
</dbReference>
<comment type="subcellular location">
    <subcellularLocation>
        <location evidence="1">Cell membrane</location>
        <topology evidence="1">Peripheral membrane protein</topology>
    </subcellularLocation>
</comment>
<dbReference type="GO" id="GO:0005524">
    <property type="term" value="F:ATP binding"/>
    <property type="evidence" value="ECO:0007669"/>
    <property type="project" value="UniProtKB-KW"/>
</dbReference>
<keyword evidence="5 8" id="KW-0067">ATP-binding</keyword>
<dbReference type="Gene3D" id="3.40.50.300">
    <property type="entry name" value="P-loop containing nucleotide triphosphate hydrolases"/>
    <property type="match status" value="1"/>
</dbReference>
<sequence length="261" mass="28774">MLELKNVSKTFNPGTVNEKKALDKLSLNLNEGDFVTIIGANGAGKSTLFNAICGTFYTDEGQIILDGEDITLQPDYIRAKKIGHLFQDPMSGTAPGMTIEENMALAGSKGGWLSHVSKKEKELFREKLRPLNMGLEDRMHQPVGLLSGGQRQALTLVMATINPPKLLLLDEHTAALDPGTAEKVLNLTKSIIAEHHLTCMMITHNMQSALELGNRTFMMNSGHIIFDTANEERSKLTVNDLLERFKEGVGKQLDNDRMLLS</sequence>
<evidence type="ECO:0000256" key="1">
    <source>
        <dbReference type="ARBA" id="ARBA00004202"/>
    </source>
</evidence>
<dbReference type="InterPro" id="IPR003439">
    <property type="entry name" value="ABC_transporter-like_ATP-bd"/>
</dbReference>
<dbReference type="Pfam" id="PF00005">
    <property type="entry name" value="ABC_tran"/>
    <property type="match status" value="1"/>
</dbReference>
<protein>
    <submittedName>
        <fullName evidence="8">ATP-binding cassette domain-containing protein</fullName>
    </submittedName>
</protein>
<gene>
    <name evidence="8" type="ORF">LKD48_00230</name>
</gene>
<dbReference type="InterPro" id="IPR003593">
    <property type="entry name" value="AAA+_ATPase"/>
</dbReference>
<dbReference type="PANTHER" id="PTHR42788:SF7">
    <property type="entry name" value="NITRATE ABC TRANSPORTER ATP-BINDING PROTEIN"/>
    <property type="match status" value="1"/>
</dbReference>
<dbReference type="InterPro" id="IPR027417">
    <property type="entry name" value="P-loop_NTPase"/>
</dbReference>
<accession>A0AAE3JAJ7</accession>
<keyword evidence="9" id="KW-1185">Reference proteome</keyword>
<name>A0AAE3JAJ7_9FIRM</name>
<organism evidence="8 9">
    <name type="scientific">Anthropogastromicrobium aceti</name>
    <dbReference type="NCBI Taxonomy" id="2981768"/>
    <lineage>
        <taxon>Bacteria</taxon>
        <taxon>Bacillati</taxon>
        <taxon>Bacillota</taxon>
        <taxon>Clostridia</taxon>
        <taxon>Lachnospirales</taxon>
        <taxon>Lachnospiraceae</taxon>
        <taxon>Anthropogastromicrobium</taxon>
    </lineage>
</organism>
<dbReference type="Proteomes" id="UP001198200">
    <property type="component" value="Unassembled WGS sequence"/>
</dbReference>
<dbReference type="SMART" id="SM00382">
    <property type="entry name" value="AAA"/>
    <property type="match status" value="1"/>
</dbReference>
<dbReference type="RefSeq" id="WP_118612158.1">
    <property type="nucleotide sequence ID" value="NZ_JAJEQN010000001.1"/>
</dbReference>
<evidence type="ECO:0000256" key="4">
    <source>
        <dbReference type="ARBA" id="ARBA00022741"/>
    </source>
</evidence>
<keyword evidence="3" id="KW-1003">Cell membrane</keyword>
<keyword evidence="6" id="KW-0472">Membrane</keyword>